<sequence>MSQHQFSSGDVIADRRADYARMLAEAGDHAAAAELYEQALELVPDWVAGWVLLGDACQKAGKVEAAIAAFSRVEAMDETGLFGASLKLAALGAAPVPETPPSAYVEGLFDDYADRFETSLVDKLNYSVPQKLFSLVQRHAPFELTIDLGCGTGLFGLEVARATSRLEGFDISANMLVKAEEKYLYHHLGQADLSDALLAGESLFAEGLPRRRADLVSAADVLMYIGSLEVTFSIVTDLLKPGGFFAFSVEDGGEADDGFTLQPSLRYAHTRPYVLDVLSRTGFEVLEELRTDIRKDGGKDVFGILFIARLSL</sequence>
<dbReference type="EMBL" id="JBHUEQ010000013">
    <property type="protein sequence ID" value="MFD1745297.1"/>
    <property type="molecule type" value="Genomic_DNA"/>
</dbReference>
<gene>
    <name evidence="3" type="ORF">ACFSE1_07490</name>
</gene>
<dbReference type="Proteomes" id="UP001597322">
    <property type="component" value="Unassembled WGS sequence"/>
</dbReference>
<dbReference type="SUPFAM" id="SSF48452">
    <property type="entry name" value="TPR-like"/>
    <property type="match status" value="1"/>
</dbReference>
<dbReference type="RefSeq" id="WP_377398707.1">
    <property type="nucleotide sequence ID" value="NZ_JBHUEQ010000013.1"/>
</dbReference>
<dbReference type="CDD" id="cd02440">
    <property type="entry name" value="AdoMet_MTases"/>
    <property type="match status" value="1"/>
</dbReference>
<dbReference type="Gene3D" id="3.40.50.150">
    <property type="entry name" value="Vaccinia Virus protein VP39"/>
    <property type="match status" value="1"/>
</dbReference>
<protein>
    <submittedName>
        <fullName evidence="3">Methyltransferase</fullName>
    </submittedName>
</protein>
<keyword evidence="3" id="KW-0808">Transferase</keyword>
<dbReference type="Gene3D" id="1.25.40.10">
    <property type="entry name" value="Tetratricopeptide repeat domain"/>
    <property type="match status" value="1"/>
</dbReference>
<evidence type="ECO:0000313" key="3">
    <source>
        <dbReference type="EMBL" id="MFD1745297.1"/>
    </source>
</evidence>
<keyword evidence="4" id="KW-1185">Reference proteome</keyword>
<comment type="caution">
    <text evidence="3">The sequence shown here is derived from an EMBL/GenBank/DDBJ whole genome shotgun (WGS) entry which is preliminary data.</text>
</comment>
<dbReference type="InterPro" id="IPR013217">
    <property type="entry name" value="Methyltransf_12"/>
</dbReference>
<dbReference type="PANTHER" id="PTHR43861:SF1">
    <property type="entry name" value="TRANS-ACONITATE 2-METHYLTRANSFERASE"/>
    <property type="match status" value="1"/>
</dbReference>
<organism evidence="3 4">
    <name type="scientific">Rhizobium helianthi</name>
    <dbReference type="NCBI Taxonomy" id="1132695"/>
    <lineage>
        <taxon>Bacteria</taxon>
        <taxon>Pseudomonadati</taxon>
        <taxon>Pseudomonadota</taxon>
        <taxon>Alphaproteobacteria</taxon>
        <taxon>Hyphomicrobiales</taxon>
        <taxon>Rhizobiaceae</taxon>
        <taxon>Rhizobium/Agrobacterium group</taxon>
        <taxon>Rhizobium</taxon>
    </lineage>
</organism>
<evidence type="ECO:0000259" key="2">
    <source>
        <dbReference type="Pfam" id="PF08242"/>
    </source>
</evidence>
<dbReference type="GO" id="GO:0008168">
    <property type="term" value="F:methyltransferase activity"/>
    <property type="evidence" value="ECO:0007669"/>
    <property type="project" value="UniProtKB-KW"/>
</dbReference>
<evidence type="ECO:0000256" key="1">
    <source>
        <dbReference type="PROSITE-ProRule" id="PRU00339"/>
    </source>
</evidence>
<name>A0ABW4M1I5_9HYPH</name>
<reference evidence="4" key="1">
    <citation type="journal article" date="2019" name="Int. J. Syst. Evol. Microbiol.">
        <title>The Global Catalogue of Microorganisms (GCM) 10K type strain sequencing project: providing services to taxonomists for standard genome sequencing and annotation.</title>
        <authorList>
            <consortium name="The Broad Institute Genomics Platform"/>
            <consortium name="The Broad Institute Genome Sequencing Center for Infectious Disease"/>
            <person name="Wu L."/>
            <person name="Ma J."/>
        </authorList>
    </citation>
    <scope>NUCLEOTIDE SEQUENCE [LARGE SCALE GENOMIC DNA]</scope>
    <source>
        <strain evidence="4">CG52</strain>
    </source>
</reference>
<dbReference type="GO" id="GO:0032259">
    <property type="term" value="P:methylation"/>
    <property type="evidence" value="ECO:0007669"/>
    <property type="project" value="UniProtKB-KW"/>
</dbReference>
<dbReference type="InterPro" id="IPR011990">
    <property type="entry name" value="TPR-like_helical_dom_sf"/>
</dbReference>
<dbReference type="Pfam" id="PF14559">
    <property type="entry name" value="TPR_19"/>
    <property type="match status" value="1"/>
</dbReference>
<feature type="domain" description="Methyltransferase type 12" evidence="2">
    <location>
        <begin position="146"/>
        <end position="245"/>
    </location>
</feature>
<evidence type="ECO:0000313" key="4">
    <source>
        <dbReference type="Proteomes" id="UP001597322"/>
    </source>
</evidence>
<dbReference type="InterPro" id="IPR019734">
    <property type="entry name" value="TPR_rpt"/>
</dbReference>
<keyword evidence="3" id="KW-0489">Methyltransferase</keyword>
<dbReference type="SUPFAM" id="SSF53335">
    <property type="entry name" value="S-adenosyl-L-methionine-dependent methyltransferases"/>
    <property type="match status" value="1"/>
</dbReference>
<dbReference type="SMART" id="SM00028">
    <property type="entry name" value="TPR"/>
    <property type="match status" value="2"/>
</dbReference>
<dbReference type="Pfam" id="PF08242">
    <property type="entry name" value="Methyltransf_12"/>
    <property type="match status" value="1"/>
</dbReference>
<dbReference type="PANTHER" id="PTHR43861">
    <property type="entry name" value="TRANS-ACONITATE 2-METHYLTRANSFERASE-RELATED"/>
    <property type="match status" value="1"/>
</dbReference>
<keyword evidence="1" id="KW-0802">TPR repeat</keyword>
<feature type="repeat" description="TPR" evidence="1">
    <location>
        <begin position="13"/>
        <end position="46"/>
    </location>
</feature>
<dbReference type="PROSITE" id="PS50005">
    <property type="entry name" value="TPR"/>
    <property type="match status" value="1"/>
</dbReference>
<dbReference type="InterPro" id="IPR029063">
    <property type="entry name" value="SAM-dependent_MTases_sf"/>
</dbReference>
<accession>A0ABW4M1I5</accession>
<proteinExistence type="predicted"/>